<accession>A0ABS5Y7Z8</accession>
<reference evidence="1 2" key="1">
    <citation type="journal article" date="2021" name="Genome Biol. Evol.">
        <title>The evolution of interdependence in a four-way mealybug symbiosis.</title>
        <authorList>
            <person name="Garber A.I."/>
            <person name="Kupper M."/>
            <person name="Laetsch D.R."/>
            <person name="Weldon S.R."/>
            <person name="Ladinsky M.S."/>
            <person name="Bjorkman P.J."/>
            <person name="McCutcheon J.P."/>
        </authorList>
    </citation>
    <scope>NUCLEOTIDE SEQUENCE [LARGE SCALE GENOMIC DNA]</scope>
    <source>
        <strain evidence="1">SOD</strain>
    </source>
</reference>
<evidence type="ECO:0000313" key="1">
    <source>
        <dbReference type="EMBL" id="MBT9431125.1"/>
    </source>
</evidence>
<proteinExistence type="predicted"/>
<evidence type="ECO:0000313" key="2">
    <source>
        <dbReference type="Proteomes" id="UP000811282"/>
    </source>
</evidence>
<gene>
    <name evidence="1" type="ORF">JZM24_01170</name>
</gene>
<dbReference type="RefSeq" id="WP_215668292.1">
    <property type="nucleotide sequence ID" value="NZ_JAFJYC010000001.1"/>
</dbReference>
<sequence>MLRGQTATYRHHPRHDAKRPLIAAIHGMTPNGPFAAIRRTTIKRLLAPDEPDGKGHECHHG</sequence>
<dbReference type="Proteomes" id="UP000811282">
    <property type="component" value="Unassembled WGS sequence"/>
</dbReference>
<protein>
    <submittedName>
        <fullName evidence="1">Uncharacterized protein</fullName>
    </submittedName>
</protein>
<dbReference type="EMBL" id="JAFJYC010000001">
    <property type="protein sequence ID" value="MBT9431125.1"/>
    <property type="molecule type" value="Genomic_DNA"/>
</dbReference>
<name>A0ABS5Y7Z8_9GAMM</name>
<comment type="caution">
    <text evidence="1">The sequence shown here is derived from an EMBL/GenBank/DDBJ whole genome shotgun (WGS) entry which is preliminary data.</text>
</comment>
<keyword evidence="2" id="KW-1185">Reference proteome</keyword>
<organism evidence="1 2">
    <name type="scientific">Candidatus Sodalis endolongispinus</name>
    <dbReference type="NCBI Taxonomy" id="2812662"/>
    <lineage>
        <taxon>Bacteria</taxon>
        <taxon>Pseudomonadati</taxon>
        <taxon>Pseudomonadota</taxon>
        <taxon>Gammaproteobacteria</taxon>
        <taxon>Enterobacterales</taxon>
        <taxon>Bruguierivoracaceae</taxon>
        <taxon>Sodalis</taxon>
    </lineage>
</organism>